<keyword evidence="2 4" id="KW-0413">Isomerase</keyword>
<dbReference type="Pfam" id="PF01361">
    <property type="entry name" value="Tautomerase"/>
    <property type="match status" value="1"/>
</dbReference>
<dbReference type="NCBIfam" id="TIGR00013">
    <property type="entry name" value="taut"/>
    <property type="match status" value="1"/>
</dbReference>
<dbReference type="Gene3D" id="3.30.429.10">
    <property type="entry name" value="Macrophage Migration Inhibitory Factor"/>
    <property type="match status" value="1"/>
</dbReference>
<protein>
    <recommendedName>
        <fullName evidence="4">Tautomerase</fullName>
        <ecNumber evidence="4">5.3.2.-</ecNumber>
    </recommendedName>
</protein>
<name>A0A5R9PH28_9GAMM</name>
<evidence type="ECO:0000313" key="7">
    <source>
        <dbReference type="Proteomes" id="UP000308508"/>
    </source>
</evidence>
<keyword evidence="7" id="KW-1185">Reference proteome</keyword>
<evidence type="ECO:0000256" key="4">
    <source>
        <dbReference type="RuleBase" id="RU362032"/>
    </source>
</evidence>
<dbReference type="InterPro" id="IPR014347">
    <property type="entry name" value="Tautomerase/MIF_sf"/>
</dbReference>
<organism evidence="6 7">
    <name type="scientific">Thermomonas fusca</name>
    <dbReference type="NCBI Taxonomy" id="215690"/>
    <lineage>
        <taxon>Bacteria</taxon>
        <taxon>Pseudomonadati</taxon>
        <taxon>Pseudomonadota</taxon>
        <taxon>Gammaproteobacteria</taxon>
        <taxon>Lysobacterales</taxon>
        <taxon>Lysobacteraceae</taxon>
        <taxon>Thermomonas</taxon>
    </lineage>
</organism>
<comment type="similarity">
    <text evidence="1 4">Belongs to the 4-oxalocrotonate tautomerase family.</text>
</comment>
<gene>
    <name evidence="6" type="ORF">E5S66_01875</name>
</gene>
<dbReference type="EMBL" id="SROY01000001">
    <property type="protein sequence ID" value="TLX22799.1"/>
    <property type="molecule type" value="Genomic_DNA"/>
</dbReference>
<dbReference type="SUPFAM" id="SSF55331">
    <property type="entry name" value="Tautomerase/MIF"/>
    <property type="match status" value="1"/>
</dbReference>
<evidence type="ECO:0000259" key="5">
    <source>
        <dbReference type="Pfam" id="PF01361"/>
    </source>
</evidence>
<dbReference type="GO" id="GO:0016853">
    <property type="term" value="F:isomerase activity"/>
    <property type="evidence" value="ECO:0007669"/>
    <property type="project" value="UniProtKB-UniRule"/>
</dbReference>
<sequence>MPYVLIQVTREGVTRAQKQALIEGATALLVDVLGKDPSTTFVVIDEVDTDNWGVAGRSVTALRAAAAGGSHD</sequence>
<dbReference type="InterPro" id="IPR004370">
    <property type="entry name" value="4-OT-like_dom"/>
</dbReference>
<evidence type="ECO:0000256" key="2">
    <source>
        <dbReference type="ARBA" id="ARBA00023235"/>
    </source>
</evidence>
<evidence type="ECO:0000313" key="6">
    <source>
        <dbReference type="EMBL" id="TLX22799.1"/>
    </source>
</evidence>
<dbReference type="Proteomes" id="UP000308508">
    <property type="component" value="Unassembled WGS sequence"/>
</dbReference>
<feature type="domain" description="4-oxalocrotonate tautomerase-like" evidence="5">
    <location>
        <begin position="2"/>
        <end position="61"/>
    </location>
</feature>
<dbReference type="RefSeq" id="WP_138347020.1">
    <property type="nucleotide sequence ID" value="NZ_SROY01000001.1"/>
</dbReference>
<comment type="caution">
    <text evidence="6">The sequence shown here is derived from an EMBL/GenBank/DDBJ whole genome shotgun (WGS) entry which is preliminary data.</text>
</comment>
<evidence type="ECO:0000256" key="3">
    <source>
        <dbReference type="PIRSR" id="PIRSR618191-1"/>
    </source>
</evidence>
<feature type="active site" description="Proton acceptor; via imino nitrogen" evidence="3">
    <location>
        <position position="2"/>
    </location>
</feature>
<reference evidence="6 7" key="1">
    <citation type="submission" date="2019-04" db="EMBL/GenBank/DDBJ databases">
        <authorList>
            <person name="Grouzdev D.S."/>
            <person name="Nazina T.N."/>
        </authorList>
    </citation>
    <scope>NUCLEOTIDE SEQUENCE [LARGE SCALE GENOMIC DNA]</scope>
    <source>
        <strain evidence="6 7">SHC 3-19</strain>
    </source>
</reference>
<dbReference type="InterPro" id="IPR018191">
    <property type="entry name" value="4-OT"/>
</dbReference>
<dbReference type="PANTHER" id="PTHR35530:SF1">
    <property type="entry name" value="2-HYDROXYMUCONATE TAUTOMERASE"/>
    <property type="match status" value="1"/>
</dbReference>
<dbReference type="AlphaFoldDB" id="A0A5R9PH28"/>
<accession>A0A5R9PH28</accession>
<dbReference type="PANTHER" id="PTHR35530">
    <property type="entry name" value="TAUTOMERASE-RELATED"/>
    <property type="match status" value="1"/>
</dbReference>
<dbReference type="EC" id="5.3.2.-" evidence="4"/>
<evidence type="ECO:0000256" key="1">
    <source>
        <dbReference type="ARBA" id="ARBA00006723"/>
    </source>
</evidence>
<proteinExistence type="inferred from homology"/>